<dbReference type="GO" id="GO:0003824">
    <property type="term" value="F:catalytic activity"/>
    <property type="evidence" value="ECO:0007669"/>
    <property type="project" value="UniProtKB-ARBA"/>
</dbReference>
<dbReference type="EMBL" id="BEGY01000016">
    <property type="protein sequence ID" value="GAX76312.1"/>
    <property type="molecule type" value="Genomic_DNA"/>
</dbReference>
<dbReference type="STRING" id="1157962.A0A250X0A0"/>
<dbReference type="InterPro" id="IPR035929">
    <property type="entry name" value="CoaB-like_sf"/>
</dbReference>
<dbReference type="PANTHER" id="PTHR12290">
    <property type="entry name" value="CORNICHON-RELATED"/>
    <property type="match status" value="1"/>
</dbReference>
<accession>A0A250X0A0</accession>
<gene>
    <name evidence="1" type="ORF">CEUSTIGMA_g3758.t1</name>
</gene>
<dbReference type="Proteomes" id="UP000232323">
    <property type="component" value="Unassembled WGS sequence"/>
</dbReference>
<evidence type="ECO:0000313" key="1">
    <source>
        <dbReference type="EMBL" id="GAX76312.1"/>
    </source>
</evidence>
<dbReference type="AlphaFoldDB" id="A0A250X0A0"/>
<dbReference type="SUPFAM" id="SSF102645">
    <property type="entry name" value="CoaB-like"/>
    <property type="match status" value="1"/>
</dbReference>
<evidence type="ECO:0000313" key="2">
    <source>
        <dbReference type="Proteomes" id="UP000232323"/>
    </source>
</evidence>
<organism evidence="1 2">
    <name type="scientific">Chlamydomonas eustigma</name>
    <dbReference type="NCBI Taxonomy" id="1157962"/>
    <lineage>
        <taxon>Eukaryota</taxon>
        <taxon>Viridiplantae</taxon>
        <taxon>Chlorophyta</taxon>
        <taxon>core chlorophytes</taxon>
        <taxon>Chlorophyceae</taxon>
        <taxon>CS clade</taxon>
        <taxon>Chlamydomonadales</taxon>
        <taxon>Chlamydomonadaceae</taxon>
        <taxon>Chlamydomonas</taxon>
    </lineage>
</organism>
<dbReference type="Gene3D" id="3.40.50.10300">
    <property type="entry name" value="CoaB-like"/>
    <property type="match status" value="1"/>
</dbReference>
<sequence length="306" mass="34210">MSSQQLNQLLEDFPVESMNLQRVQDDLHKFLVTHTSTSEALQRPFVVITSGGTLVPLERRCVRFIDNFSAGTRGAKSAQEFLLEGYAVIFMHRKGSVQPFLCDLPNIPTIKLLQLSDSVQNQETADSNVQQQQHAILRDTLKAAAAVDSAGTLLSIEFESIFEYLKLLELVAVHLQGLGSKILYYLAAAVSDFYIPWRDLVPKMLGALTKQWAPQAMVVSFKLETDPDILVSKAEGAIRLYSVHAVVANLLQTRKEEVLIVRPGIEDKVEVEAMRRPETADVIEKLLVPRIVHLHGNFQLGRLHTS</sequence>
<keyword evidence="2" id="KW-1185">Reference proteome</keyword>
<reference evidence="1 2" key="1">
    <citation type="submission" date="2017-08" db="EMBL/GenBank/DDBJ databases">
        <title>Acidophilic green algal genome provides insights into adaptation to an acidic environment.</title>
        <authorList>
            <person name="Hirooka S."/>
            <person name="Hirose Y."/>
            <person name="Kanesaki Y."/>
            <person name="Higuchi S."/>
            <person name="Fujiwara T."/>
            <person name="Onuma R."/>
            <person name="Era A."/>
            <person name="Ohbayashi R."/>
            <person name="Uzuka A."/>
            <person name="Nozaki H."/>
            <person name="Yoshikawa H."/>
            <person name="Miyagishima S.Y."/>
        </authorList>
    </citation>
    <scope>NUCLEOTIDE SEQUENCE [LARGE SCALE GENOMIC DNA]</scope>
    <source>
        <strain evidence="1 2">NIES-2499</strain>
    </source>
</reference>
<dbReference type="GO" id="GO:0015937">
    <property type="term" value="P:coenzyme A biosynthetic process"/>
    <property type="evidence" value="ECO:0007669"/>
    <property type="project" value="UniProtKB-ARBA"/>
</dbReference>
<comment type="caution">
    <text evidence="1">The sequence shown here is derived from an EMBL/GenBank/DDBJ whole genome shotgun (WGS) entry which is preliminary data.</text>
</comment>
<name>A0A250X0A0_9CHLO</name>
<dbReference type="OrthoDB" id="70224at2759"/>
<protein>
    <submittedName>
        <fullName evidence="1">Uncharacterized protein</fullName>
    </submittedName>
</protein>
<proteinExistence type="predicted"/>